<evidence type="ECO:0000313" key="10">
    <source>
        <dbReference type="Proteomes" id="UP000382577"/>
    </source>
</evidence>
<dbReference type="Proteomes" id="UP000382577">
    <property type="component" value="Unassembled WGS sequence"/>
</dbReference>
<dbReference type="GO" id="GO:0045892">
    <property type="term" value="P:negative regulation of DNA-templated transcription"/>
    <property type="evidence" value="ECO:0007669"/>
    <property type="project" value="TreeGrafter"/>
</dbReference>
<dbReference type="InterPro" id="IPR005471">
    <property type="entry name" value="Tscrpt_reg_IclR_N"/>
</dbReference>
<dbReference type="EMBL" id="CABPRW010000005">
    <property type="protein sequence ID" value="VVE12668.1"/>
    <property type="molecule type" value="Genomic_DNA"/>
</dbReference>
<dbReference type="RefSeq" id="WP_052240626.1">
    <property type="nucleotide sequence ID" value="NZ_CABPRW010000005.1"/>
</dbReference>
<gene>
    <name evidence="8" type="ORF">PFI31113_02691</name>
    <name evidence="7" type="ORF">PI93_020575</name>
</gene>
<dbReference type="SUPFAM" id="SSF46785">
    <property type="entry name" value="Winged helix' DNA-binding domain"/>
    <property type="match status" value="1"/>
</dbReference>
<dbReference type="SUPFAM" id="SSF55781">
    <property type="entry name" value="GAF domain-like"/>
    <property type="match status" value="1"/>
</dbReference>
<dbReference type="PROSITE" id="PS51078">
    <property type="entry name" value="ICLR_ED"/>
    <property type="match status" value="1"/>
</dbReference>
<dbReference type="InterPro" id="IPR036390">
    <property type="entry name" value="WH_DNA-bd_sf"/>
</dbReference>
<accession>A0A5E4VK43</accession>
<dbReference type="AlphaFoldDB" id="A0A5E4VK43"/>
<keyword evidence="1" id="KW-0805">Transcription regulation</keyword>
<dbReference type="PANTHER" id="PTHR30136">
    <property type="entry name" value="HELIX-TURN-HELIX TRANSCRIPTIONAL REGULATOR, ICLR FAMILY"/>
    <property type="match status" value="1"/>
</dbReference>
<dbReference type="SMART" id="SM00346">
    <property type="entry name" value="HTH_ICLR"/>
    <property type="match status" value="1"/>
</dbReference>
<evidence type="ECO:0000256" key="1">
    <source>
        <dbReference type="ARBA" id="ARBA00023015"/>
    </source>
</evidence>
<dbReference type="GO" id="GO:0003700">
    <property type="term" value="F:DNA-binding transcription factor activity"/>
    <property type="evidence" value="ECO:0007669"/>
    <property type="project" value="TreeGrafter"/>
</dbReference>
<evidence type="ECO:0000256" key="2">
    <source>
        <dbReference type="ARBA" id="ARBA00023125"/>
    </source>
</evidence>
<dbReference type="GO" id="GO:0003677">
    <property type="term" value="F:DNA binding"/>
    <property type="evidence" value="ECO:0007669"/>
    <property type="project" value="UniProtKB-KW"/>
</dbReference>
<dbReference type="Gene3D" id="1.10.10.10">
    <property type="entry name" value="Winged helix-like DNA-binding domain superfamily/Winged helix DNA-binding domain"/>
    <property type="match status" value="1"/>
</dbReference>
<evidence type="ECO:0000313" key="7">
    <source>
        <dbReference type="EMBL" id="QHF14787.1"/>
    </source>
</evidence>
<dbReference type="Pfam" id="PF09339">
    <property type="entry name" value="HTH_IclR"/>
    <property type="match status" value="1"/>
</dbReference>
<feature type="domain" description="HTH iclR-type" evidence="5">
    <location>
        <begin position="28"/>
        <end position="89"/>
    </location>
</feature>
<evidence type="ECO:0000256" key="4">
    <source>
        <dbReference type="SAM" id="MobiDB-lite"/>
    </source>
</evidence>
<reference evidence="7" key="2">
    <citation type="submission" date="2019-07" db="EMBL/GenBank/DDBJ databases">
        <title>Complete Genome Sequences of Clinical Pandoraea fibrosis Isolates.</title>
        <authorList>
            <person name="Pitt M.E."/>
            <person name="Nguyen S.H."/>
            <person name="Duarte T.P.S."/>
            <person name="Roddam L.F."/>
            <person name="Blaskovich M.A.T."/>
            <person name="Cooper M.A."/>
            <person name="Coin L.J.M."/>
        </authorList>
    </citation>
    <scope>NUCLEOTIDE SEQUENCE</scope>
    <source>
        <strain evidence="7">6399</strain>
    </source>
</reference>
<dbReference type="InterPro" id="IPR050707">
    <property type="entry name" value="HTH_MetabolicPath_Reg"/>
</dbReference>
<reference evidence="8 10" key="3">
    <citation type="submission" date="2019-08" db="EMBL/GenBank/DDBJ databases">
        <authorList>
            <person name="Peeters C."/>
        </authorList>
    </citation>
    <scope>NUCLEOTIDE SEQUENCE [LARGE SCALE GENOMIC DNA]</scope>
    <source>
        <strain evidence="8 10">LMG 31113</strain>
    </source>
</reference>
<keyword evidence="9" id="KW-1185">Reference proteome</keyword>
<organism evidence="8 10">
    <name type="scientific">Pandoraea fibrosis</name>
    <dbReference type="NCBI Taxonomy" id="1891094"/>
    <lineage>
        <taxon>Bacteria</taxon>
        <taxon>Pseudomonadati</taxon>
        <taxon>Pseudomonadota</taxon>
        <taxon>Betaproteobacteria</taxon>
        <taxon>Burkholderiales</taxon>
        <taxon>Burkholderiaceae</taxon>
        <taxon>Pandoraea</taxon>
    </lineage>
</organism>
<evidence type="ECO:0000256" key="3">
    <source>
        <dbReference type="ARBA" id="ARBA00023163"/>
    </source>
</evidence>
<dbReference type="PROSITE" id="PS51077">
    <property type="entry name" value="HTH_ICLR"/>
    <property type="match status" value="1"/>
</dbReference>
<evidence type="ECO:0000259" key="6">
    <source>
        <dbReference type="PROSITE" id="PS51078"/>
    </source>
</evidence>
<dbReference type="InterPro" id="IPR036388">
    <property type="entry name" value="WH-like_DNA-bd_sf"/>
</dbReference>
<dbReference type="Gene3D" id="3.30.450.40">
    <property type="match status" value="1"/>
</dbReference>
<proteinExistence type="predicted"/>
<name>A0A5E4VK43_9BURK</name>
<sequence length="267" mass="28308">MNKKSNLTADDDSVANGKPDEEGGVRPLSSALKTLEVLDVLGASDTPMRLIDLARSVDGSRATVYQRLLTLVRAGWVELTHDGLYRLSLHAARVGDAALAHASLGDRAEAVLRQLADTTGETASLAVVDDGLIRIARRAEPHGVLKAELRVGAVLTLDGSASGRILAAFLPQGTLDTLVRAGGMVADRHVIEAARQTGYATSSQRDMPDVMALAVPVNDAQQQCYAALSLVGPVSRFDAQALLGPLRDAAAELTAMHQRQHIVVRRT</sequence>
<keyword evidence="3" id="KW-0804">Transcription</keyword>
<evidence type="ECO:0000313" key="9">
    <source>
        <dbReference type="Proteomes" id="UP000035080"/>
    </source>
</evidence>
<evidence type="ECO:0000259" key="5">
    <source>
        <dbReference type="PROSITE" id="PS51077"/>
    </source>
</evidence>
<feature type="region of interest" description="Disordered" evidence="4">
    <location>
        <begin position="1"/>
        <end position="26"/>
    </location>
</feature>
<dbReference type="InterPro" id="IPR029016">
    <property type="entry name" value="GAF-like_dom_sf"/>
</dbReference>
<evidence type="ECO:0000313" key="8">
    <source>
        <dbReference type="EMBL" id="VVE12668.1"/>
    </source>
</evidence>
<dbReference type="EMBL" id="CP047385">
    <property type="protein sequence ID" value="QHF14787.1"/>
    <property type="molecule type" value="Genomic_DNA"/>
</dbReference>
<dbReference type="PANTHER" id="PTHR30136:SF8">
    <property type="entry name" value="TRANSCRIPTIONAL REGULATORY PROTEIN"/>
    <property type="match status" value="1"/>
</dbReference>
<reference evidence="7 9" key="1">
    <citation type="journal article" date="2015" name="Genome Announc.">
        <title>Genome Sequences of Two Pandoraea pnomenusa Isolates Recovered 11 Months Apart from a Cystic Fibrosis Patient.</title>
        <authorList>
            <person name="Ee R."/>
            <person name="Ambrose M."/>
            <person name="Lazenby J."/>
            <person name="Williams P."/>
            <person name="Chan K.G."/>
            <person name="Roddam L."/>
        </authorList>
    </citation>
    <scope>NUCLEOTIDE SEQUENCE [LARGE SCALE GENOMIC DNA]</scope>
    <source>
        <strain evidence="7 9">6399</strain>
    </source>
</reference>
<feature type="domain" description="IclR-ED" evidence="6">
    <location>
        <begin position="90"/>
        <end position="267"/>
    </location>
</feature>
<dbReference type="Proteomes" id="UP000035080">
    <property type="component" value="Chromosome"/>
</dbReference>
<dbReference type="Pfam" id="PF01614">
    <property type="entry name" value="IclR_C"/>
    <property type="match status" value="1"/>
</dbReference>
<keyword evidence="2" id="KW-0238">DNA-binding</keyword>
<dbReference type="InterPro" id="IPR014757">
    <property type="entry name" value="Tscrpt_reg_IclR_C"/>
</dbReference>
<protein>
    <submittedName>
        <fullName evidence="7">Helix-turn-helix domain-containing protein</fullName>
    </submittedName>
    <submittedName>
        <fullName evidence="8">IclR family transcriptional regulator</fullName>
    </submittedName>
</protein>